<comment type="caution">
    <text evidence="1">The sequence shown here is derived from an EMBL/GenBank/DDBJ whole genome shotgun (WGS) entry which is preliminary data.</text>
</comment>
<dbReference type="Proteomes" id="UP000712600">
    <property type="component" value="Unassembled WGS sequence"/>
</dbReference>
<accession>A0A8S9QAE4</accession>
<protein>
    <submittedName>
        <fullName evidence="1">Uncharacterized protein</fullName>
    </submittedName>
</protein>
<organism evidence="1 2">
    <name type="scientific">Brassica cretica</name>
    <name type="common">Mustard</name>
    <dbReference type="NCBI Taxonomy" id="69181"/>
    <lineage>
        <taxon>Eukaryota</taxon>
        <taxon>Viridiplantae</taxon>
        <taxon>Streptophyta</taxon>
        <taxon>Embryophyta</taxon>
        <taxon>Tracheophyta</taxon>
        <taxon>Spermatophyta</taxon>
        <taxon>Magnoliopsida</taxon>
        <taxon>eudicotyledons</taxon>
        <taxon>Gunneridae</taxon>
        <taxon>Pentapetalae</taxon>
        <taxon>rosids</taxon>
        <taxon>malvids</taxon>
        <taxon>Brassicales</taxon>
        <taxon>Brassicaceae</taxon>
        <taxon>Brassiceae</taxon>
        <taxon>Brassica</taxon>
    </lineage>
</organism>
<gene>
    <name evidence="1" type="ORF">F2Q69_00022919</name>
</gene>
<evidence type="ECO:0000313" key="1">
    <source>
        <dbReference type="EMBL" id="KAF3539117.1"/>
    </source>
</evidence>
<reference evidence="1" key="1">
    <citation type="submission" date="2019-12" db="EMBL/GenBank/DDBJ databases">
        <title>Genome sequencing and annotation of Brassica cretica.</title>
        <authorList>
            <person name="Studholme D.J."/>
            <person name="Sarris P."/>
        </authorList>
    </citation>
    <scope>NUCLEOTIDE SEQUENCE</scope>
    <source>
        <strain evidence="1">PFS-109/04</strain>
        <tissue evidence="1">Leaf</tissue>
    </source>
</reference>
<dbReference type="EMBL" id="QGKX02001290">
    <property type="protein sequence ID" value="KAF3539117.1"/>
    <property type="molecule type" value="Genomic_DNA"/>
</dbReference>
<proteinExistence type="predicted"/>
<sequence>MFHSSMDPPMAQPHSVQASSTLGILTNAAARTMLSLHHSCLLETHSREGPVKQVSHCHV</sequence>
<evidence type="ECO:0000313" key="2">
    <source>
        <dbReference type="Proteomes" id="UP000712600"/>
    </source>
</evidence>
<name>A0A8S9QAE4_BRACR</name>
<dbReference type="AlphaFoldDB" id="A0A8S9QAE4"/>